<dbReference type="AlphaFoldDB" id="A0A9W4S9N0"/>
<feature type="region of interest" description="Disordered" evidence="1">
    <location>
        <begin position="280"/>
        <end position="301"/>
    </location>
</feature>
<organism evidence="2 3">
    <name type="scientific">Funneliformis geosporum</name>
    <dbReference type="NCBI Taxonomy" id="1117311"/>
    <lineage>
        <taxon>Eukaryota</taxon>
        <taxon>Fungi</taxon>
        <taxon>Fungi incertae sedis</taxon>
        <taxon>Mucoromycota</taxon>
        <taxon>Glomeromycotina</taxon>
        <taxon>Glomeromycetes</taxon>
        <taxon>Glomerales</taxon>
        <taxon>Glomeraceae</taxon>
        <taxon>Funneliformis</taxon>
    </lineage>
</organism>
<comment type="caution">
    <text evidence="2">The sequence shown here is derived from an EMBL/GenBank/DDBJ whole genome shotgun (WGS) entry which is preliminary data.</text>
</comment>
<name>A0A9W4S9N0_9GLOM</name>
<gene>
    <name evidence="2" type="ORF">FWILDA_LOCUS269</name>
</gene>
<feature type="compositionally biased region" description="Basic and acidic residues" evidence="1">
    <location>
        <begin position="336"/>
        <end position="346"/>
    </location>
</feature>
<feature type="region of interest" description="Disordered" evidence="1">
    <location>
        <begin position="172"/>
        <end position="192"/>
    </location>
</feature>
<keyword evidence="3" id="KW-1185">Reference proteome</keyword>
<sequence length="486" mass="54646">MEKIIIAKDSHINYVETITGIDYDGEKSYEIPIDNTSLLGDKEKRILTLEVEKTEGTIVRGNAAREGKFLVIDKFSVKNFFGDILVKKPTDVSNKYGGKITIEFDEQKLIENALGSKFCQLTLPKNPASEAILRDFENDKNEPKREIKIRVNSARFYIVGVGKIGMEVREFGQKEQTTSTTPPSSTTNTNEFTENFPVDLTFTIDSVEKNGNLTILKVAGEGVVIQGKNFTQITIESWNPLLAAGNRITIGGINFGPEKAQIKEKEVKIGYSFTRIRISEAESSGNNGNTSNQTNNTSNHKTNEEIDQAAKENVAREQKNTENNLNDGINQAQNGDNEKKTTVVKDSGKVFGNEKFKQQETKIKTIEDELFQADPEKYRQAIIGKVKNKQINSKSEIEKISTQLNVKVVQAGAEKKIKNFAVQVQQVLQTKDEKKIEKLYSEIVEFLETIRDNVYTGEQLNQTQQLIQQIKESRKNTPTTNSDKFP</sequence>
<proteinExistence type="predicted"/>
<feature type="compositionally biased region" description="Low complexity" evidence="1">
    <location>
        <begin position="283"/>
        <end position="300"/>
    </location>
</feature>
<protein>
    <submittedName>
        <fullName evidence="2">5535_t:CDS:1</fullName>
    </submittedName>
</protein>
<feature type="compositionally biased region" description="Low complexity" evidence="1">
    <location>
        <begin position="177"/>
        <end position="192"/>
    </location>
</feature>
<dbReference type="EMBL" id="CAMKVN010000017">
    <property type="protein sequence ID" value="CAI2161871.1"/>
    <property type="molecule type" value="Genomic_DNA"/>
</dbReference>
<dbReference type="Proteomes" id="UP001153678">
    <property type="component" value="Unassembled WGS sequence"/>
</dbReference>
<feature type="region of interest" description="Disordered" evidence="1">
    <location>
        <begin position="313"/>
        <end position="346"/>
    </location>
</feature>
<evidence type="ECO:0000313" key="2">
    <source>
        <dbReference type="EMBL" id="CAI2161871.1"/>
    </source>
</evidence>
<evidence type="ECO:0000313" key="3">
    <source>
        <dbReference type="Proteomes" id="UP001153678"/>
    </source>
</evidence>
<reference evidence="2" key="1">
    <citation type="submission" date="2022-08" db="EMBL/GenBank/DDBJ databases">
        <authorList>
            <person name="Kallberg Y."/>
            <person name="Tangrot J."/>
            <person name="Rosling A."/>
        </authorList>
    </citation>
    <scope>NUCLEOTIDE SEQUENCE</scope>
    <source>
        <strain evidence="2">Wild A</strain>
    </source>
</reference>
<evidence type="ECO:0000256" key="1">
    <source>
        <dbReference type="SAM" id="MobiDB-lite"/>
    </source>
</evidence>
<feature type="compositionally biased region" description="Polar residues" evidence="1">
    <location>
        <begin position="321"/>
        <end position="335"/>
    </location>
</feature>
<accession>A0A9W4S9N0</accession>